<dbReference type="GO" id="GO:0006886">
    <property type="term" value="P:intracellular protein transport"/>
    <property type="evidence" value="ECO:0007669"/>
    <property type="project" value="InterPro"/>
</dbReference>
<sequence>MSVNKKIEEALDHVRAAEKSLKTSLLKWRPDFEEAADEYSKAATCYRNGKSLEQCRECLMKAAECNKQKRSTTATDSLRSTQGQSLYPPSGAHKLEHRVPVLEGNIRAQDTWFESLEVSVELLFRYSSLSQFSHECIWPSPYTWRLHTSNLCIDQAVLVCKDLGDLRAIADLAERSCSLYQQHGSPDSGAAALDKAAKILEKDHPELALRLYQKAADVVIIEDSPRQAAEFMSKVARLMVKLQMYDQAADVLRREMGLHQESDNIPAMGRLTVAMVLVQLARGDYVGAEKAFKEWGNCCDAPEVQTLETLLQAYDEEDADTARTALNNPFIKYMDEAKKPDAGELGGDQDEDDDEFAGGLC</sequence>
<dbReference type="Gene3D" id="1.25.40.10">
    <property type="entry name" value="Tetratricopeptide repeat domain"/>
    <property type="match status" value="2"/>
</dbReference>
<dbReference type="InterPro" id="IPR011990">
    <property type="entry name" value="TPR-like_helical_dom_sf"/>
</dbReference>
<dbReference type="Pfam" id="PF14938">
    <property type="entry name" value="SNAP"/>
    <property type="match status" value="2"/>
</dbReference>
<reference evidence="10" key="1">
    <citation type="submission" date="2020-11" db="EMBL/GenBank/DDBJ databases">
        <authorList>
            <person name="Tran Van P."/>
        </authorList>
    </citation>
    <scope>NUCLEOTIDE SEQUENCE</scope>
</reference>
<evidence type="ECO:0000256" key="5">
    <source>
        <dbReference type="ARBA" id="ARBA00022927"/>
    </source>
</evidence>
<dbReference type="GO" id="GO:0016192">
    <property type="term" value="P:vesicle-mediated transport"/>
    <property type="evidence" value="ECO:0007669"/>
    <property type="project" value="UniProtKB-KW"/>
</dbReference>
<dbReference type="GO" id="GO:0005483">
    <property type="term" value="F:soluble NSF attachment protein activity"/>
    <property type="evidence" value="ECO:0007669"/>
    <property type="project" value="TreeGrafter"/>
</dbReference>
<keyword evidence="5" id="KW-0653">Protein transport</keyword>
<evidence type="ECO:0000256" key="2">
    <source>
        <dbReference type="ARBA" id="ARBA00010050"/>
    </source>
</evidence>
<dbReference type="GO" id="GO:0005774">
    <property type="term" value="C:vacuolar membrane"/>
    <property type="evidence" value="ECO:0007669"/>
    <property type="project" value="TreeGrafter"/>
</dbReference>
<evidence type="ECO:0000256" key="1">
    <source>
        <dbReference type="ARBA" id="ARBA00004170"/>
    </source>
</evidence>
<accession>A0A7R9J0K8</accession>
<dbReference type="PANTHER" id="PTHR13768:SF2">
    <property type="entry name" value="GAMMA-SOLUBLE NSF ATTACHMENT PROTEIN"/>
    <property type="match status" value="1"/>
</dbReference>
<evidence type="ECO:0000256" key="3">
    <source>
        <dbReference type="ARBA" id="ARBA00022448"/>
    </source>
</evidence>
<organism evidence="10">
    <name type="scientific">Timema californicum</name>
    <name type="common">California timema</name>
    <name type="synonym">Walking stick</name>
    <dbReference type="NCBI Taxonomy" id="61474"/>
    <lineage>
        <taxon>Eukaryota</taxon>
        <taxon>Metazoa</taxon>
        <taxon>Ecdysozoa</taxon>
        <taxon>Arthropoda</taxon>
        <taxon>Hexapoda</taxon>
        <taxon>Insecta</taxon>
        <taxon>Pterygota</taxon>
        <taxon>Neoptera</taxon>
        <taxon>Polyneoptera</taxon>
        <taxon>Phasmatodea</taxon>
        <taxon>Timematodea</taxon>
        <taxon>Timematoidea</taxon>
        <taxon>Timematidae</taxon>
        <taxon>Timema</taxon>
    </lineage>
</organism>
<feature type="region of interest" description="Disordered" evidence="9">
    <location>
        <begin position="71"/>
        <end position="92"/>
    </location>
</feature>
<dbReference type="EMBL" id="OE180053">
    <property type="protein sequence ID" value="CAD7570429.1"/>
    <property type="molecule type" value="Genomic_DNA"/>
</dbReference>
<evidence type="ECO:0000256" key="8">
    <source>
        <dbReference type="ARBA" id="ARBA00042485"/>
    </source>
</evidence>
<feature type="compositionally biased region" description="Acidic residues" evidence="9">
    <location>
        <begin position="347"/>
        <end position="361"/>
    </location>
</feature>
<evidence type="ECO:0000313" key="10">
    <source>
        <dbReference type="EMBL" id="CAD7570429.1"/>
    </source>
</evidence>
<evidence type="ECO:0000256" key="4">
    <source>
        <dbReference type="ARBA" id="ARBA00022892"/>
    </source>
</evidence>
<dbReference type="AlphaFoldDB" id="A0A7R9J0K8"/>
<feature type="region of interest" description="Disordered" evidence="9">
    <location>
        <begin position="337"/>
        <end position="361"/>
    </location>
</feature>
<dbReference type="GO" id="GO:0019905">
    <property type="term" value="F:syntaxin binding"/>
    <property type="evidence" value="ECO:0007669"/>
    <property type="project" value="TreeGrafter"/>
</dbReference>
<dbReference type="GO" id="GO:0031201">
    <property type="term" value="C:SNARE complex"/>
    <property type="evidence" value="ECO:0007669"/>
    <property type="project" value="TreeGrafter"/>
</dbReference>
<gene>
    <name evidence="10" type="ORF">TCMB3V08_LOCUS3134</name>
</gene>
<protein>
    <recommendedName>
        <fullName evidence="7">Gamma-soluble NSF attachment protein</fullName>
    </recommendedName>
    <alternativeName>
        <fullName evidence="8">N-ethylmaleimide-sensitive factor attachment protein gamma</fullName>
    </alternativeName>
</protein>
<name>A0A7R9J0K8_TIMCA</name>
<keyword evidence="3" id="KW-0813">Transport</keyword>
<evidence type="ECO:0000256" key="9">
    <source>
        <dbReference type="SAM" id="MobiDB-lite"/>
    </source>
</evidence>
<dbReference type="PANTHER" id="PTHR13768">
    <property type="entry name" value="SOLUBLE NSF ATTACHMENT PROTEIN SNAP"/>
    <property type="match status" value="1"/>
</dbReference>
<evidence type="ECO:0000256" key="6">
    <source>
        <dbReference type="ARBA" id="ARBA00023136"/>
    </source>
</evidence>
<comment type="similarity">
    <text evidence="2">Belongs to the SNAP family.</text>
</comment>
<keyword evidence="6" id="KW-0472">Membrane</keyword>
<keyword evidence="4" id="KW-0931">ER-Golgi transport</keyword>
<feature type="compositionally biased region" description="Polar residues" evidence="9">
    <location>
        <begin position="71"/>
        <end position="87"/>
    </location>
</feature>
<comment type="subcellular location">
    <subcellularLocation>
        <location evidence="1">Membrane</location>
        <topology evidence="1">Peripheral membrane protein</topology>
    </subcellularLocation>
</comment>
<dbReference type="SUPFAM" id="SSF48452">
    <property type="entry name" value="TPR-like"/>
    <property type="match status" value="2"/>
</dbReference>
<evidence type="ECO:0000256" key="7">
    <source>
        <dbReference type="ARBA" id="ARBA00040047"/>
    </source>
</evidence>
<dbReference type="InterPro" id="IPR000744">
    <property type="entry name" value="NSF_attach"/>
</dbReference>
<proteinExistence type="inferred from homology"/>